<dbReference type="PROSITE" id="PS51257">
    <property type="entry name" value="PROKAR_LIPOPROTEIN"/>
    <property type="match status" value="1"/>
</dbReference>
<evidence type="ECO:0000256" key="2">
    <source>
        <dbReference type="SAM" id="SignalP"/>
    </source>
</evidence>
<dbReference type="InterPro" id="IPR005693">
    <property type="entry name" value="Mce"/>
</dbReference>
<evidence type="ECO:0000313" key="4">
    <source>
        <dbReference type="EMBL" id="MDR7362567.1"/>
    </source>
</evidence>
<keyword evidence="2" id="KW-0732">Signal</keyword>
<organism evidence="4 5">
    <name type="scientific">Nocardioides marmoribigeumensis</name>
    <dbReference type="NCBI Taxonomy" id="433649"/>
    <lineage>
        <taxon>Bacteria</taxon>
        <taxon>Bacillati</taxon>
        <taxon>Actinomycetota</taxon>
        <taxon>Actinomycetes</taxon>
        <taxon>Propionibacteriales</taxon>
        <taxon>Nocardioidaceae</taxon>
        <taxon>Nocardioides</taxon>
    </lineage>
</organism>
<sequence>MTARLLRGTAALVTTAVVASLTAACDYRGASSLPLPGGEGGGGYTVTAVFDDVTNLVPKETCRAGDVVVGSVESVELRKDLRATVVCRIDKDVHLAGNAVATLRETSLLGERFVALDPPDGQRARGTLAHGAVLDENDTHVVPDAEIVLGALSQVLNGGGLGNIETISRELTTALSRSDLGGTTREIGRLVATLDEHRDDLVAALTAIERLSGELRDQRQAIGSALDSVPQGLAVLDRQRPALVRTVESLGELSQVAVPLIRDSKEATVEDLRNLGPILEQLARSKHRLARAVEAIGTYPFPSYFKFVARGDYAGMFATINLDVDSLNTLLREKQQDGRGLPKAGTGLPVPGLPALPELPDLPALPGLPQDLLGGGRGSSGQLDGEDPDLGFLPLGRQVRARYNPVPPASLADLLTGGES</sequence>
<feature type="compositionally biased region" description="Low complexity" evidence="1">
    <location>
        <begin position="353"/>
        <end position="372"/>
    </location>
</feature>
<feature type="chain" id="PRO_5046825177" evidence="2">
    <location>
        <begin position="20"/>
        <end position="420"/>
    </location>
</feature>
<accession>A0ABU2BVA7</accession>
<evidence type="ECO:0000256" key="1">
    <source>
        <dbReference type="SAM" id="MobiDB-lite"/>
    </source>
</evidence>
<gene>
    <name evidence="4" type="ORF">J2S63_002120</name>
</gene>
<dbReference type="Pfam" id="PF02470">
    <property type="entry name" value="MlaD"/>
    <property type="match status" value="1"/>
</dbReference>
<name>A0ABU2BVA7_9ACTN</name>
<dbReference type="RefSeq" id="WP_310301872.1">
    <property type="nucleotide sequence ID" value="NZ_BAAAPS010000008.1"/>
</dbReference>
<proteinExistence type="predicted"/>
<evidence type="ECO:0000313" key="5">
    <source>
        <dbReference type="Proteomes" id="UP001183648"/>
    </source>
</evidence>
<evidence type="ECO:0000259" key="3">
    <source>
        <dbReference type="Pfam" id="PF02470"/>
    </source>
</evidence>
<reference evidence="4 5" key="1">
    <citation type="submission" date="2023-07" db="EMBL/GenBank/DDBJ databases">
        <title>Sequencing the genomes of 1000 actinobacteria strains.</title>
        <authorList>
            <person name="Klenk H.-P."/>
        </authorList>
    </citation>
    <scope>NUCLEOTIDE SEQUENCE [LARGE SCALE GENOMIC DNA]</scope>
    <source>
        <strain evidence="4 5">DSM 19426</strain>
    </source>
</reference>
<dbReference type="PANTHER" id="PTHR33371">
    <property type="entry name" value="INTERMEMBRANE PHOSPHOLIPID TRANSPORT SYSTEM BINDING PROTEIN MLAD-RELATED"/>
    <property type="match status" value="1"/>
</dbReference>
<dbReference type="PANTHER" id="PTHR33371:SF15">
    <property type="entry name" value="LIPOPROTEIN LPRN"/>
    <property type="match status" value="1"/>
</dbReference>
<protein>
    <submittedName>
        <fullName evidence="4">Phospholipid/cholesterol/gamma-HCH transport system substrate-binding protein</fullName>
    </submittedName>
</protein>
<dbReference type="NCBIfam" id="TIGR00996">
    <property type="entry name" value="Mtu_fam_mce"/>
    <property type="match status" value="1"/>
</dbReference>
<feature type="domain" description="Mce/MlaD" evidence="3">
    <location>
        <begin position="43"/>
        <end position="119"/>
    </location>
</feature>
<dbReference type="InterPro" id="IPR052336">
    <property type="entry name" value="MlaD_Phospholipid_Transporter"/>
</dbReference>
<dbReference type="EMBL" id="JAVDYG010000001">
    <property type="protein sequence ID" value="MDR7362567.1"/>
    <property type="molecule type" value="Genomic_DNA"/>
</dbReference>
<dbReference type="InterPro" id="IPR003399">
    <property type="entry name" value="Mce/MlaD"/>
</dbReference>
<comment type="caution">
    <text evidence="4">The sequence shown here is derived from an EMBL/GenBank/DDBJ whole genome shotgun (WGS) entry which is preliminary data.</text>
</comment>
<keyword evidence="5" id="KW-1185">Reference proteome</keyword>
<dbReference type="Proteomes" id="UP001183648">
    <property type="component" value="Unassembled WGS sequence"/>
</dbReference>
<feature type="region of interest" description="Disordered" evidence="1">
    <location>
        <begin position="335"/>
        <end position="392"/>
    </location>
</feature>
<feature type="signal peptide" evidence="2">
    <location>
        <begin position="1"/>
        <end position="19"/>
    </location>
</feature>